<organism evidence="6 7">
    <name type="scientific">Wallemia ichthyophaga</name>
    <dbReference type="NCBI Taxonomy" id="245174"/>
    <lineage>
        <taxon>Eukaryota</taxon>
        <taxon>Fungi</taxon>
        <taxon>Dikarya</taxon>
        <taxon>Basidiomycota</taxon>
        <taxon>Wallemiomycotina</taxon>
        <taxon>Wallemiomycetes</taxon>
        <taxon>Wallemiales</taxon>
        <taxon>Wallemiaceae</taxon>
        <taxon>Wallemia</taxon>
    </lineage>
</organism>
<dbReference type="InterPro" id="IPR013912">
    <property type="entry name" value="Adenylate_cyclase-assoc_CAP_C"/>
</dbReference>
<feature type="compositionally biased region" description="Pro residues" evidence="4">
    <location>
        <begin position="394"/>
        <end position="412"/>
    </location>
</feature>
<reference evidence="6 7" key="1">
    <citation type="submission" date="2019-03" db="EMBL/GenBank/DDBJ databases">
        <title>Sequencing 23 genomes of Wallemia ichthyophaga.</title>
        <authorList>
            <person name="Gostincar C."/>
        </authorList>
    </citation>
    <scope>NUCLEOTIDE SEQUENCE [LARGE SCALE GENOMIC DNA]</scope>
    <source>
        <strain evidence="6 7">EXF-8621</strain>
    </source>
</reference>
<dbReference type="InterPro" id="IPR016123">
    <property type="entry name" value="Mog1/PsbP_a/b/a-sand"/>
</dbReference>
<evidence type="ECO:0000313" key="6">
    <source>
        <dbReference type="EMBL" id="TIB16690.1"/>
    </source>
</evidence>
<name>A0A4T0HPW6_WALIC</name>
<dbReference type="InterPro" id="IPR053950">
    <property type="entry name" value="CAP_N"/>
</dbReference>
<feature type="compositionally biased region" description="Low complexity" evidence="4">
    <location>
        <begin position="181"/>
        <end position="193"/>
    </location>
</feature>
<feature type="compositionally biased region" description="Low complexity" evidence="4">
    <location>
        <begin position="413"/>
        <end position="422"/>
    </location>
</feature>
<dbReference type="GO" id="GO:0008179">
    <property type="term" value="F:adenylate cyclase binding"/>
    <property type="evidence" value="ECO:0007669"/>
    <property type="project" value="TreeGrafter"/>
</dbReference>
<dbReference type="Pfam" id="PF04603">
    <property type="entry name" value="Mog1"/>
    <property type="match status" value="1"/>
</dbReference>
<dbReference type="SUPFAM" id="SSF55724">
    <property type="entry name" value="Mog1p/PsbP-like"/>
    <property type="match status" value="1"/>
</dbReference>
<dbReference type="FunFam" id="1.25.40.330:FF:000001">
    <property type="entry name" value="Adenylyl cyclase-associated protein"/>
    <property type="match status" value="1"/>
</dbReference>
<evidence type="ECO:0000256" key="3">
    <source>
        <dbReference type="ARBA" id="ARBA00072052"/>
    </source>
</evidence>
<dbReference type="Gene3D" id="3.40.1000.10">
    <property type="entry name" value="Mog1/PsbP, alpha/beta/alpha sandwich"/>
    <property type="match status" value="1"/>
</dbReference>
<dbReference type="SMART" id="SM00673">
    <property type="entry name" value="CARP"/>
    <property type="match status" value="2"/>
</dbReference>
<dbReference type="GO" id="GO:0007015">
    <property type="term" value="P:actin filament organization"/>
    <property type="evidence" value="ECO:0007669"/>
    <property type="project" value="TreeGrafter"/>
</dbReference>
<evidence type="ECO:0000256" key="1">
    <source>
        <dbReference type="ARBA" id="ARBA00007659"/>
    </source>
</evidence>
<evidence type="ECO:0000259" key="5">
    <source>
        <dbReference type="PROSITE" id="PS51329"/>
    </source>
</evidence>
<comment type="caution">
    <text evidence="6">The sequence shown here is derived from an EMBL/GenBank/DDBJ whole genome shotgun (WGS) entry which is preliminary data.</text>
</comment>
<dbReference type="Gene3D" id="2.160.20.70">
    <property type="match status" value="1"/>
</dbReference>
<dbReference type="SUPFAM" id="SSF69340">
    <property type="entry name" value="C-terminal domain of adenylylcyclase associated protein"/>
    <property type="match status" value="1"/>
</dbReference>
<evidence type="ECO:0000313" key="7">
    <source>
        <dbReference type="Proteomes" id="UP000306954"/>
    </source>
</evidence>
<gene>
    <name evidence="6" type="ORF">E3P90_00422</name>
</gene>
<feature type="compositionally biased region" description="Polar residues" evidence="4">
    <location>
        <begin position="482"/>
        <end position="491"/>
    </location>
</feature>
<dbReference type="InterPro" id="IPR017901">
    <property type="entry name" value="C-CAP_CF_C-like"/>
</dbReference>
<comment type="similarity">
    <text evidence="1">Belongs to the CAP family.</text>
</comment>
<dbReference type="AlphaFoldDB" id="A0A4T0HPW6"/>
<dbReference type="Proteomes" id="UP000306954">
    <property type="component" value="Unassembled WGS sequence"/>
</dbReference>
<dbReference type="EMBL" id="SPOF01000003">
    <property type="protein sequence ID" value="TIB16690.1"/>
    <property type="molecule type" value="Genomic_DNA"/>
</dbReference>
<dbReference type="GO" id="GO:0019933">
    <property type="term" value="P:cAMP-mediated signaling"/>
    <property type="evidence" value="ECO:0007669"/>
    <property type="project" value="TreeGrafter"/>
</dbReference>
<dbReference type="PANTHER" id="PTHR10652">
    <property type="entry name" value="ADENYLYL CYCLASE-ASSOCIATED PROTEIN"/>
    <property type="match status" value="1"/>
</dbReference>
<feature type="region of interest" description="Disordered" evidence="4">
    <location>
        <begin position="376"/>
        <end position="426"/>
    </location>
</feature>
<dbReference type="InterPro" id="IPR036223">
    <property type="entry name" value="CAP_C_sf"/>
</dbReference>
<feature type="compositionally biased region" description="Low complexity" evidence="4">
    <location>
        <begin position="469"/>
        <end position="480"/>
    </location>
</feature>
<dbReference type="InterPro" id="IPR016098">
    <property type="entry name" value="CAP/MinC_C"/>
</dbReference>
<dbReference type="PANTHER" id="PTHR10652:SF0">
    <property type="entry name" value="ADENYLYL CYCLASE-ASSOCIATED PROTEIN"/>
    <property type="match status" value="1"/>
</dbReference>
<protein>
    <recommendedName>
        <fullName evidence="3">Adenylyl cyclase-associated protein</fullName>
    </recommendedName>
</protein>
<accession>A0A4T0HPW6</accession>
<dbReference type="InterPro" id="IPR006599">
    <property type="entry name" value="CARP_motif"/>
</dbReference>
<feature type="domain" description="C-CAP/cofactor C-like" evidence="5">
    <location>
        <begin position="490"/>
        <end position="630"/>
    </location>
</feature>
<dbReference type="InterPro" id="IPR007681">
    <property type="entry name" value="Mog1"/>
</dbReference>
<dbReference type="PROSITE" id="PS51329">
    <property type="entry name" value="C_CAP_COFACTOR_C"/>
    <property type="match status" value="1"/>
</dbReference>
<evidence type="ECO:0000256" key="4">
    <source>
        <dbReference type="SAM" id="MobiDB-lite"/>
    </source>
</evidence>
<dbReference type="InterPro" id="IPR036222">
    <property type="entry name" value="CAP_N_sf"/>
</dbReference>
<dbReference type="GO" id="GO:0003779">
    <property type="term" value="F:actin binding"/>
    <property type="evidence" value="ECO:0007669"/>
    <property type="project" value="InterPro"/>
</dbReference>
<dbReference type="GO" id="GO:0005737">
    <property type="term" value="C:cytoplasm"/>
    <property type="evidence" value="ECO:0007669"/>
    <property type="project" value="TreeGrafter"/>
</dbReference>
<feature type="region of interest" description="Disordered" evidence="4">
    <location>
        <begin position="443"/>
        <end position="495"/>
    </location>
</feature>
<dbReference type="Pfam" id="PF21938">
    <property type="entry name" value="CAP_N"/>
    <property type="match status" value="1"/>
</dbReference>
<dbReference type="Gene3D" id="1.25.40.330">
    <property type="entry name" value="Adenylate cyclase-associated CAP, N-terminal domain"/>
    <property type="match status" value="1"/>
</dbReference>
<feature type="region of interest" description="Disordered" evidence="4">
    <location>
        <begin position="169"/>
        <end position="193"/>
    </location>
</feature>
<comment type="function">
    <text evidence="2">The N-terminal domain binds to adenylyl cyclase, thereby enabling adenylyl cyclase to be activated by upstream regulatory signals, such as Ras. The C-terminal domain is required for normal cellular morphology and growth control.</text>
</comment>
<dbReference type="GO" id="GO:0016539">
    <property type="term" value="P:intein-mediated protein splicing"/>
    <property type="evidence" value="ECO:0007669"/>
    <property type="project" value="InterPro"/>
</dbReference>
<evidence type="ECO:0000256" key="2">
    <source>
        <dbReference type="ARBA" id="ARBA00054756"/>
    </source>
</evidence>
<dbReference type="PROSITE" id="PS50817">
    <property type="entry name" value="INTEIN_N_TER"/>
    <property type="match status" value="1"/>
</dbReference>
<sequence length="650" mass="70268">MKTYECFDGAISFESPVDLVNGSLFRQVPDTQELYLERNGQGSVIVEVLELVHEAKTLEEAGEYHFKSLAHDNETEEYEIQNITVISDSSCVVKGLQTIEKAGVIENIPINLNVLRIAGKYDLVTQFNKLAHTPIHVNDYSLFYLLECTTGRLEDILLDSSLLKQAGSSGSGADTVAGSEPAPATATAPPAALHTPPPAIADFTTLLNTHLSPFTVLSAEIGGEIHSQSQNLESLLQKTLSIVLTPASRSKPPTNLSTFQNSLSPIITHVNKIVQLSDSAPKALQLPLKAVAEGVPAFGWFTIAPKPAPYIQDFKDAAQFYANRVIKEFKGGDERMVQWVKLFMGLLEELRVYVHKHHTTGLSWNEKDGVAYEEYVSGEGGDKSSDATPTNNSTPPPAPAPPAPAPPAPPAPTSTSTHPQSPQQGPEAVFAQLNKGSDITKGLRKVDTEQMTHKNPSLRDAGSTESTPKKQQPPIAAKPKSLTRTTSSHPPKTQLDGQKWFIENHTNTPHILIDDTKLSHTVNIFNCKNTVVEVKGKVNALNMVGCHRTSVLLDNLVSSLSITTSPNFTVQILGVAPTVTVDATDVGQIYLSKGCIEADTEIITAKTSSVNVSLPDNQEDGEFVEKPIPEQLKTVVRDGRLVSSVVEHSG</sequence>
<proteinExistence type="inferred from homology"/>
<dbReference type="InterPro" id="IPR001837">
    <property type="entry name" value="Adenylate_cyclase-assoc_CAP"/>
</dbReference>
<dbReference type="Pfam" id="PF08603">
    <property type="entry name" value="CAP_C"/>
    <property type="match status" value="1"/>
</dbReference>
<dbReference type="InterPro" id="IPR006141">
    <property type="entry name" value="Intein_N"/>
</dbReference>
<dbReference type="SUPFAM" id="SSF101278">
    <property type="entry name" value="N-terminal domain of adenylylcyclase associated protein, CAP"/>
    <property type="match status" value="1"/>
</dbReference>